<evidence type="ECO:0000313" key="2">
    <source>
        <dbReference type="Proteomes" id="UP000253345"/>
    </source>
</evidence>
<comment type="caution">
    <text evidence="1">The sequence shown here is derived from an EMBL/GenBank/DDBJ whole genome shotgun (WGS) entry which is preliminary data.</text>
</comment>
<dbReference type="Proteomes" id="UP000253345">
    <property type="component" value="Unassembled WGS sequence"/>
</dbReference>
<evidence type="ECO:0008006" key="3">
    <source>
        <dbReference type="Google" id="ProtNLM"/>
    </source>
</evidence>
<organism evidence="1 2">
    <name type="scientific">Paracoccus lutimaris</name>
    <dbReference type="NCBI Taxonomy" id="1490030"/>
    <lineage>
        <taxon>Bacteria</taxon>
        <taxon>Pseudomonadati</taxon>
        <taxon>Pseudomonadota</taxon>
        <taxon>Alphaproteobacteria</taxon>
        <taxon>Rhodobacterales</taxon>
        <taxon>Paracoccaceae</taxon>
        <taxon>Paracoccus</taxon>
    </lineage>
</organism>
<dbReference type="OrthoDB" id="835336at2"/>
<protein>
    <recommendedName>
        <fullName evidence="3">Glycosyl transferase family 2</fullName>
    </recommendedName>
</protein>
<reference evidence="1 2" key="1">
    <citation type="submission" date="2018-07" db="EMBL/GenBank/DDBJ databases">
        <title>Genomic Encyclopedia of Type Strains, Phase III (KMG-III): the genomes of soil and plant-associated and newly described type strains.</title>
        <authorList>
            <person name="Whitman W."/>
        </authorList>
    </citation>
    <scope>NUCLEOTIDE SEQUENCE [LARGE SCALE GENOMIC DNA]</scope>
    <source>
        <strain evidence="1 2">CECT 8525</strain>
    </source>
</reference>
<dbReference type="AlphaFoldDB" id="A0A368Z7A0"/>
<keyword evidence="2" id="KW-1185">Reference proteome</keyword>
<dbReference type="RefSeq" id="WP_114348018.1">
    <property type="nucleotide sequence ID" value="NZ_QPJL01000002.1"/>
</dbReference>
<name>A0A368Z7A0_9RHOB</name>
<sequence>MSIAFVTMVYNDEFFLDVWLRHYLKYTAPENLYVITHGPQPYAHEMARGCNVIEIDRDPRNPRLDQDRFAHLSKFCSELTASYDRVIWNDVDEIILLDPKYGSDLIGYMESIPRQQQVITPLGLEIVHRADLESDYDYGREMFAQRRYVRFNGWYTKPNITGIPIIWGPDGHGSSHDQIHLDDRLYTFHLKWFDQSFHINRHRDRLKLRFNDDDGNEVIVGAGSWAWSESTYLIISNSFLRMNVLPPRRSFDFGPQRELVRSSFRGGSNGMYRISWSVDGTLHHLPERFVGMI</sequence>
<proteinExistence type="predicted"/>
<accession>A0A368Z7A0</accession>
<gene>
    <name evidence="1" type="ORF">DFP89_102223</name>
</gene>
<evidence type="ECO:0000313" key="1">
    <source>
        <dbReference type="EMBL" id="RCW88293.1"/>
    </source>
</evidence>
<dbReference type="EMBL" id="QPJL01000002">
    <property type="protein sequence ID" value="RCW88293.1"/>
    <property type="molecule type" value="Genomic_DNA"/>
</dbReference>